<reference evidence="1" key="1">
    <citation type="submission" date="2017-10" db="EMBL/GenBank/DDBJ databases">
        <authorList>
            <person name="Banno H."/>
            <person name="Chua N.-H."/>
        </authorList>
    </citation>
    <scope>NUCLEOTIDE SEQUENCE</scope>
    <source>
        <strain evidence="1">NL140422</strain>
    </source>
</reference>
<evidence type="ECO:0000313" key="1">
    <source>
        <dbReference type="EMBL" id="AVV62545.1"/>
    </source>
</evidence>
<protein>
    <submittedName>
        <fullName evidence="1">ORF8b</fullName>
    </submittedName>
</protein>
<organism evidence="1">
    <name type="scientific">Middle East respiratory syndrome-related coronavirus</name>
    <name type="common">MERS-CoV</name>
    <dbReference type="NCBI Taxonomy" id="1335626"/>
    <lineage>
        <taxon>Viruses</taxon>
        <taxon>Riboviria</taxon>
        <taxon>Orthornavirae</taxon>
        <taxon>Pisuviricota</taxon>
        <taxon>Pisoniviricetes</taxon>
        <taxon>Nidovirales</taxon>
        <taxon>Cornidovirineae</taxon>
        <taxon>Coronaviridae</taxon>
        <taxon>Orthocoronavirinae</taxon>
        <taxon>Betacoronavirus</taxon>
        <taxon>Merbecovirus</taxon>
        <taxon>Betacoronavirus cameli</taxon>
    </lineage>
</organism>
<name>A0A2R4KP95_MERS</name>
<sequence length="193" mass="21151">MTTIPISSLEAEEELPSQDLLPITLSHGTQGLPNMGNSLLPSHLDRVYLLMPIQPLRKMLGIGVGKTEKLIQEMGLNPLLPDGFSTILEQGQRLTSLSELSKKELYGSTKMVQQTLLPLLGRGTLTMIQLLLRSSLLVLSFLKTSTLRVLEATVSHLQEHPALAEALLDPALEVQDQATHPEALPQVHLESEL</sequence>
<proteinExistence type="predicted"/>
<gene>
    <name evidence="1" type="primary">orf8b</name>
</gene>
<reference evidence="1" key="2">
    <citation type="journal article" date="2018" name="J. Virol.">
        <title>Discovery of novel bat coronaviruses in south China that use the same receptor as MERS coronavirus.</title>
        <authorList>
            <person name="Luo C.M."/>
            <person name="Wang N."/>
            <person name="Yang X.L."/>
            <person name="Liu H.Z."/>
            <person name="Zhang W."/>
            <person name="Li B."/>
            <person name="Zhang W."/>
            <person name="Hu B."/>
            <person name="Peng C."/>
            <person name="Geng Q.B."/>
            <person name="Zhu G.J."/>
            <person name="Li F."/>
            <person name="Shi Z.L."/>
        </authorList>
    </citation>
    <scope>NUCLEOTIDE SEQUENCE</scope>
    <source>
        <strain evidence="1">NL140422</strain>
    </source>
</reference>
<dbReference type="EMBL" id="MG021452">
    <property type="protein sequence ID" value="AVV62545.1"/>
    <property type="molecule type" value="Genomic_RNA"/>
</dbReference>
<accession>A0A2R4KP95</accession>